<proteinExistence type="inferred from homology"/>
<feature type="binding site" evidence="2">
    <location>
        <position position="27"/>
    </location>
    <ligand>
        <name>Mg(2+)</name>
        <dbReference type="ChEBI" id="CHEBI:18420"/>
        <label>4</label>
    </ligand>
</feature>
<feature type="binding site" evidence="2">
    <location>
        <position position="143"/>
    </location>
    <ligand>
        <name>ATP</name>
        <dbReference type="ChEBI" id="CHEBI:30616"/>
    </ligand>
</feature>
<dbReference type="SUPFAM" id="SSF56042">
    <property type="entry name" value="PurM C-terminal domain-like"/>
    <property type="match status" value="1"/>
</dbReference>
<evidence type="ECO:0000313" key="6">
    <source>
        <dbReference type="Proteomes" id="UP000260351"/>
    </source>
</evidence>
<comment type="function">
    <text evidence="2">Catalyzes the ATP-dependent phosphorylation of thiamine-monophosphate (TMP) to form thiamine-pyrophosphate (TPP), the active form of vitamin B1.</text>
</comment>
<dbReference type="PANTHER" id="PTHR30270">
    <property type="entry name" value="THIAMINE-MONOPHOSPHATE KINASE"/>
    <property type="match status" value="1"/>
</dbReference>
<keyword evidence="2" id="KW-0067">ATP-binding</keyword>
<dbReference type="Pfam" id="PF00586">
    <property type="entry name" value="AIRS"/>
    <property type="match status" value="1"/>
</dbReference>
<dbReference type="OrthoDB" id="9802811at2"/>
<dbReference type="InterPro" id="IPR036676">
    <property type="entry name" value="PurM-like_C_sf"/>
</dbReference>
<keyword evidence="2" id="KW-0547">Nucleotide-binding</keyword>
<evidence type="ECO:0000259" key="3">
    <source>
        <dbReference type="Pfam" id="PF00586"/>
    </source>
</evidence>
<comment type="caution">
    <text evidence="2">Lacks conserved residue(s) required for the propagation of feature annotation.</text>
</comment>
<dbReference type="RefSeq" id="WP_116650636.1">
    <property type="nucleotide sequence ID" value="NZ_QUZK01000035.1"/>
</dbReference>
<feature type="binding site" evidence="2">
    <location>
        <position position="42"/>
    </location>
    <ligand>
        <name>Mg(2+)</name>
        <dbReference type="ChEBI" id="CHEBI:18420"/>
        <label>4</label>
    </ligand>
</feature>
<feature type="binding site" evidence="2">
    <location>
        <position position="119"/>
    </location>
    <ligand>
        <name>Mg(2+)</name>
        <dbReference type="ChEBI" id="CHEBI:18420"/>
        <label>1</label>
    </ligand>
</feature>
<keyword evidence="2" id="KW-0479">Metal-binding</keyword>
<accession>A0A3E1K9Q7</accession>
<dbReference type="HAMAP" id="MF_02128">
    <property type="entry name" value="TMP_kinase"/>
    <property type="match status" value="1"/>
</dbReference>
<gene>
    <name evidence="2 5" type="primary">thiL</name>
    <name evidence="5" type="ORF">DZC52_08130</name>
</gene>
<organism evidence="5 6">
    <name type="scientific">Wenzhouxiangella sediminis</name>
    <dbReference type="NCBI Taxonomy" id="1792836"/>
    <lineage>
        <taxon>Bacteria</taxon>
        <taxon>Pseudomonadati</taxon>
        <taxon>Pseudomonadota</taxon>
        <taxon>Gammaproteobacteria</taxon>
        <taxon>Chromatiales</taxon>
        <taxon>Wenzhouxiangellaceae</taxon>
        <taxon>Wenzhouxiangella</taxon>
    </lineage>
</organism>
<dbReference type="SUPFAM" id="SSF55326">
    <property type="entry name" value="PurM N-terminal domain-like"/>
    <property type="match status" value="1"/>
</dbReference>
<keyword evidence="1 2" id="KW-0784">Thiamine biosynthesis</keyword>
<dbReference type="EMBL" id="QUZK01000035">
    <property type="protein sequence ID" value="RFF30443.1"/>
    <property type="molecule type" value="Genomic_DNA"/>
</dbReference>
<dbReference type="GO" id="GO:0000287">
    <property type="term" value="F:magnesium ion binding"/>
    <property type="evidence" value="ECO:0007669"/>
    <property type="project" value="UniProtKB-UniRule"/>
</dbReference>
<feature type="binding site" evidence="2">
    <location>
        <position position="306"/>
    </location>
    <ligand>
        <name>substrate</name>
    </ligand>
</feature>
<feature type="binding site" evidence="2">
    <location>
        <position position="44"/>
    </location>
    <ligand>
        <name>Mg(2+)</name>
        <dbReference type="ChEBI" id="CHEBI:18420"/>
        <label>1</label>
    </ligand>
</feature>
<keyword evidence="2" id="KW-0460">Magnesium</keyword>
<dbReference type="Gene3D" id="3.90.650.10">
    <property type="entry name" value="PurM-like C-terminal domain"/>
    <property type="match status" value="1"/>
</dbReference>
<keyword evidence="6" id="KW-1185">Reference proteome</keyword>
<dbReference type="GO" id="GO:0009228">
    <property type="term" value="P:thiamine biosynthetic process"/>
    <property type="evidence" value="ECO:0007669"/>
    <property type="project" value="UniProtKB-KW"/>
</dbReference>
<feature type="binding site" evidence="2">
    <location>
        <position position="204"/>
    </location>
    <ligand>
        <name>Mg(2+)</name>
        <dbReference type="ChEBI" id="CHEBI:18420"/>
        <label>5</label>
    </ligand>
</feature>
<dbReference type="PANTHER" id="PTHR30270:SF0">
    <property type="entry name" value="THIAMINE-MONOPHOSPHATE KINASE"/>
    <property type="match status" value="1"/>
</dbReference>
<sequence>MGEFELIERIRSRAAPGSGVVVGIGDDAAVLAPTPGCELVVTTDSIVLDRHFTADWPGSNVGQLAAQANLSDLAAMGASPRWALLALTLPAIDEAWIDAFLDGFLAAAGSAGMTLVGGNLARGPLNIGVHLVGEVPAGQAVTRCGARPGDRIAVTGTVGDAAAALSLGEAASPELLDRLRRPRARLQAGETLRSSARAMIDLSDGLLADLAHLLAPGQGAELDLDALPASAALLEAVADPVERWRLQTGGGSDYELLVVLPPDADLDALSKAGGVALTAIGRVVEGQGVACRSATRAVPAGLGRGWDHFDDD</sequence>
<dbReference type="Pfam" id="PF02769">
    <property type="entry name" value="AIRS_C"/>
    <property type="match status" value="1"/>
</dbReference>
<dbReference type="EC" id="2.7.4.16" evidence="2"/>
<dbReference type="InterPro" id="IPR016188">
    <property type="entry name" value="PurM-like_N"/>
</dbReference>
<comment type="pathway">
    <text evidence="2">Cofactor biosynthesis; thiamine diphosphate biosynthesis; thiamine diphosphate from thiamine phosphate: step 1/1.</text>
</comment>
<comment type="miscellaneous">
    <text evidence="2">Reaction mechanism of ThiL seems to utilize a direct, inline transfer of the gamma-phosphate of ATP to TMP rather than a phosphorylated enzyme intermediate.</text>
</comment>
<comment type="similarity">
    <text evidence="2">Belongs to the thiamine-monophosphate kinase family.</text>
</comment>
<feature type="binding site" evidence="2">
    <location>
        <position position="203"/>
    </location>
    <ligand>
        <name>ATP</name>
        <dbReference type="ChEBI" id="CHEBI:30616"/>
    </ligand>
</feature>
<dbReference type="InterPro" id="IPR006283">
    <property type="entry name" value="ThiL-like"/>
</dbReference>
<feature type="binding site" evidence="2">
    <location>
        <position position="27"/>
    </location>
    <ligand>
        <name>Mg(2+)</name>
        <dbReference type="ChEBI" id="CHEBI:18420"/>
        <label>3</label>
    </ligand>
</feature>
<dbReference type="UniPathway" id="UPA00060">
    <property type="reaction ID" value="UER00142"/>
</dbReference>
<keyword evidence="2 5" id="KW-0418">Kinase</keyword>
<dbReference type="PIRSF" id="PIRSF005303">
    <property type="entry name" value="Thiam_monoph_kin"/>
    <property type="match status" value="1"/>
</dbReference>
<feature type="domain" description="PurM-like C-terminal" evidence="4">
    <location>
        <begin position="147"/>
        <end position="290"/>
    </location>
</feature>
<protein>
    <recommendedName>
        <fullName evidence="2">Thiamine-monophosphate kinase</fullName>
        <shortName evidence="2">TMP kinase</shortName>
        <shortName evidence="2">Thiamine-phosphate kinase</shortName>
        <ecNumber evidence="2">2.7.4.16</ecNumber>
    </recommendedName>
</protein>
<dbReference type="AlphaFoldDB" id="A0A3E1K9Q7"/>
<name>A0A3E1K9Q7_9GAMM</name>
<dbReference type="InterPro" id="IPR036921">
    <property type="entry name" value="PurM-like_N_sf"/>
</dbReference>
<comment type="caution">
    <text evidence="5">The sequence shown here is derived from an EMBL/GenBank/DDBJ whole genome shotgun (WGS) entry which is preliminary data.</text>
</comment>
<evidence type="ECO:0000256" key="1">
    <source>
        <dbReference type="ARBA" id="ARBA00022977"/>
    </source>
</evidence>
<feature type="binding site" evidence="2">
    <location>
        <position position="201"/>
    </location>
    <ligand>
        <name>Mg(2+)</name>
        <dbReference type="ChEBI" id="CHEBI:18420"/>
        <label>3</label>
    </ligand>
</feature>
<dbReference type="NCBIfam" id="TIGR01379">
    <property type="entry name" value="thiL"/>
    <property type="match status" value="1"/>
</dbReference>
<feature type="binding site" evidence="2">
    <location>
        <position position="51"/>
    </location>
    <ligand>
        <name>substrate</name>
    </ligand>
</feature>
<dbReference type="GO" id="GO:0009229">
    <property type="term" value="P:thiamine diphosphate biosynthetic process"/>
    <property type="evidence" value="ECO:0007669"/>
    <property type="project" value="UniProtKB-UniRule"/>
</dbReference>
<feature type="binding site" evidence="2">
    <location>
        <position position="72"/>
    </location>
    <ligand>
        <name>Mg(2+)</name>
        <dbReference type="ChEBI" id="CHEBI:18420"/>
        <label>3</label>
    </ligand>
</feature>
<dbReference type="Gene3D" id="3.30.1330.10">
    <property type="entry name" value="PurM-like, N-terminal domain"/>
    <property type="match status" value="1"/>
</dbReference>
<feature type="domain" description="PurM-like N-terminal" evidence="3">
    <location>
        <begin position="25"/>
        <end position="135"/>
    </location>
</feature>
<dbReference type="GO" id="GO:0005524">
    <property type="term" value="F:ATP binding"/>
    <property type="evidence" value="ECO:0007669"/>
    <property type="project" value="UniProtKB-UniRule"/>
</dbReference>
<comment type="catalytic activity">
    <reaction evidence="2">
        <text>thiamine phosphate + ATP = thiamine diphosphate + ADP</text>
        <dbReference type="Rhea" id="RHEA:15913"/>
        <dbReference type="ChEBI" id="CHEBI:30616"/>
        <dbReference type="ChEBI" id="CHEBI:37575"/>
        <dbReference type="ChEBI" id="CHEBI:58937"/>
        <dbReference type="ChEBI" id="CHEBI:456216"/>
        <dbReference type="EC" id="2.7.4.16"/>
    </reaction>
</comment>
<dbReference type="InterPro" id="IPR010918">
    <property type="entry name" value="PurM-like_C_dom"/>
</dbReference>
<feature type="binding site" evidence="2">
    <location>
        <position position="72"/>
    </location>
    <ligand>
        <name>Mg(2+)</name>
        <dbReference type="ChEBI" id="CHEBI:18420"/>
        <label>4</label>
    </ligand>
</feature>
<reference evidence="5 6" key="1">
    <citation type="submission" date="2018-08" db="EMBL/GenBank/DDBJ databases">
        <title>Wenzhouxiangella salilacus sp. nov., a novel bacterium isolated from a saline lake in Xinjiang Province, China.</title>
        <authorList>
            <person name="Han S."/>
        </authorList>
    </citation>
    <scope>NUCLEOTIDE SEQUENCE [LARGE SCALE GENOMIC DNA]</scope>
    <source>
        <strain evidence="5 6">XDB06</strain>
    </source>
</reference>
<dbReference type="CDD" id="cd02194">
    <property type="entry name" value="ThiL"/>
    <property type="match status" value="1"/>
</dbReference>
<evidence type="ECO:0000313" key="5">
    <source>
        <dbReference type="EMBL" id="RFF30443.1"/>
    </source>
</evidence>
<dbReference type="Proteomes" id="UP000260351">
    <property type="component" value="Unassembled WGS sequence"/>
</dbReference>
<keyword evidence="2 5" id="KW-0808">Transferase</keyword>
<evidence type="ECO:0000259" key="4">
    <source>
        <dbReference type="Pfam" id="PF02769"/>
    </source>
</evidence>
<feature type="binding site" evidence="2">
    <location>
        <position position="44"/>
    </location>
    <ligand>
        <name>Mg(2+)</name>
        <dbReference type="ChEBI" id="CHEBI:18420"/>
        <label>2</label>
    </ligand>
</feature>
<feature type="binding site" evidence="2">
    <location>
        <position position="43"/>
    </location>
    <ligand>
        <name>Mg(2+)</name>
        <dbReference type="ChEBI" id="CHEBI:18420"/>
        <label>1</label>
    </ligand>
</feature>
<dbReference type="GO" id="GO:0009030">
    <property type="term" value="F:thiamine-phosphate kinase activity"/>
    <property type="evidence" value="ECO:0007669"/>
    <property type="project" value="UniProtKB-UniRule"/>
</dbReference>
<evidence type="ECO:0000256" key="2">
    <source>
        <dbReference type="HAMAP-Rule" id="MF_02128"/>
    </source>
</evidence>
<feature type="binding site" evidence="2">
    <location>
        <position position="72"/>
    </location>
    <ligand>
        <name>Mg(2+)</name>
        <dbReference type="ChEBI" id="CHEBI:18420"/>
        <label>2</label>
    </ligand>
</feature>
<feature type="binding site" evidence="2">
    <location>
        <begin position="118"/>
        <end position="119"/>
    </location>
    <ligand>
        <name>ATP</name>
        <dbReference type="ChEBI" id="CHEBI:30616"/>
    </ligand>
</feature>